<keyword evidence="1" id="KW-0489">Methyltransferase</keyword>
<protein>
    <submittedName>
        <fullName evidence="1">SAM-dependent methyltransferase</fullName>
        <ecNumber evidence="1">2.1.1.-</ecNumber>
    </submittedName>
</protein>
<gene>
    <name evidence="1" type="ORF">OXU80_07660</name>
</gene>
<keyword evidence="1" id="KW-0808">Transferase</keyword>
<sequence length="365" mass="38718">MNALAGILKRRIAERGPLTLEAWWEAALFDRAHGYYTTGNPLGAEGDFITAPEISQMFGELVGAWCVMAWRGVGRPSPFLLAEIGGGRGTLIADLLRAALRLDADFARAARLRLVEVSDRLAAEQLRAVARFDLPARRVRRVEELERLPLILVGNELFDALPIRQIVFDGTAWRERLVGLSPDTERFAFVSGPPLTKGPPGLGPVEAGAVYEASPARSALAATLARHLAANGGAGLFFDYGHWAPGPGDTLQALRRHAFADPLAEPGRRDITSHVDFAALAEVFRAGGLQVAPPATQGGFLLAMGLLERAGALGAGAEEAGREAIRAAVERLAGSGETGMGTLFKVLATASAPLDLPPFVQAPVD</sequence>
<proteinExistence type="predicted"/>
<evidence type="ECO:0000313" key="1">
    <source>
        <dbReference type="EMBL" id="WAJ30076.1"/>
    </source>
</evidence>
<dbReference type="EC" id="2.1.1.-" evidence="1"/>
<keyword evidence="2" id="KW-1185">Reference proteome</keyword>
<dbReference type="EMBL" id="CP113520">
    <property type="protein sequence ID" value="WAJ30076.1"/>
    <property type="molecule type" value="Genomic_DNA"/>
</dbReference>
<reference evidence="1" key="1">
    <citation type="submission" date="2022-11" db="EMBL/GenBank/DDBJ databases">
        <title>beta-Carotene-producing bacterium, Jeongeuplla avenae sp. nov., alleviates the salt stress of Arabidopsis seedlings.</title>
        <authorList>
            <person name="Jiang L."/>
            <person name="Lee J."/>
        </authorList>
    </citation>
    <scope>NUCLEOTIDE SEQUENCE</scope>
    <source>
        <strain evidence="1">DY_R2A_6</strain>
    </source>
</reference>
<evidence type="ECO:0000313" key="2">
    <source>
        <dbReference type="Proteomes" id="UP001163223"/>
    </source>
</evidence>
<dbReference type="Proteomes" id="UP001163223">
    <property type="component" value="Chromosome"/>
</dbReference>
<organism evidence="1 2">
    <name type="scientific">Antarcticirhabdus aurantiaca</name>
    <dbReference type="NCBI Taxonomy" id="2606717"/>
    <lineage>
        <taxon>Bacteria</taxon>
        <taxon>Pseudomonadati</taxon>
        <taxon>Pseudomonadota</taxon>
        <taxon>Alphaproteobacteria</taxon>
        <taxon>Hyphomicrobiales</taxon>
        <taxon>Aurantimonadaceae</taxon>
        <taxon>Antarcticirhabdus</taxon>
    </lineage>
</organism>
<name>A0ACD4NT89_9HYPH</name>
<accession>A0ACD4NT89</accession>